<dbReference type="Proteomes" id="UP001139505">
    <property type="component" value="Unassembled WGS sequence"/>
</dbReference>
<dbReference type="PRINTS" id="PR00411">
    <property type="entry name" value="PNDRDTASEI"/>
</dbReference>
<reference evidence="9" key="3">
    <citation type="journal article" date="2022" name="Microbiol. Resour. Announc.">
        <title>Draft Genome Sequences of Eight Mycobacterium montefiorense Strains Isolated from Salamanders in Captivity.</title>
        <authorList>
            <person name="Komine T."/>
            <person name="Ihara H."/>
            <person name="Fukano H."/>
            <person name="Hoshino Y."/>
            <person name="Kurata O."/>
            <person name="Wada S."/>
        </authorList>
    </citation>
    <scope>NUCLEOTIDE SEQUENCE</scope>
    <source>
        <strain evidence="9">NJB18185</strain>
    </source>
</reference>
<dbReference type="InterPro" id="IPR036188">
    <property type="entry name" value="FAD/NAD-bd_sf"/>
</dbReference>
<dbReference type="RefSeq" id="WP_108922662.1">
    <property type="nucleotide sequence ID" value="NZ_BFCH01000018.1"/>
</dbReference>
<keyword evidence="7 9" id="KW-0503">Monooxygenase</keyword>
<dbReference type="FunFam" id="3.50.50.60:FF:000228">
    <property type="entry name" value="FAD-containing monooxygenase EthA"/>
    <property type="match status" value="1"/>
</dbReference>
<gene>
    <name evidence="8" type="ORF">MmonteBS_27820</name>
    <name evidence="9" type="ORF">NJB18185_04360</name>
</gene>
<evidence type="ECO:0000256" key="7">
    <source>
        <dbReference type="ARBA" id="ARBA00023033"/>
    </source>
</evidence>
<evidence type="ECO:0000313" key="11">
    <source>
        <dbReference type="Proteomes" id="UP001139505"/>
    </source>
</evidence>
<evidence type="ECO:0000313" key="9">
    <source>
        <dbReference type="EMBL" id="GKU70659.1"/>
    </source>
</evidence>
<accession>A0AA37PIQ8</accession>
<organism evidence="9 11">
    <name type="scientific">Mycobacterium montefiorense</name>
    <dbReference type="NCBI Taxonomy" id="154654"/>
    <lineage>
        <taxon>Bacteria</taxon>
        <taxon>Bacillati</taxon>
        <taxon>Actinomycetota</taxon>
        <taxon>Actinomycetes</taxon>
        <taxon>Mycobacteriales</taxon>
        <taxon>Mycobacteriaceae</taxon>
        <taxon>Mycobacterium</taxon>
        <taxon>Mycobacterium simiae complex</taxon>
    </lineage>
</organism>
<evidence type="ECO:0000256" key="5">
    <source>
        <dbReference type="ARBA" id="ARBA00022857"/>
    </source>
</evidence>
<dbReference type="AlphaFoldDB" id="A0AA37PIQ8"/>
<evidence type="ECO:0000256" key="1">
    <source>
        <dbReference type="ARBA" id="ARBA00001974"/>
    </source>
</evidence>
<dbReference type="PRINTS" id="PR00368">
    <property type="entry name" value="FADPNR"/>
</dbReference>
<evidence type="ECO:0000256" key="4">
    <source>
        <dbReference type="ARBA" id="ARBA00022827"/>
    </source>
</evidence>
<dbReference type="Gene3D" id="3.50.50.60">
    <property type="entry name" value="FAD/NAD(P)-binding domain"/>
    <property type="match status" value="2"/>
</dbReference>
<sequence>MNWQAAEPNTNTAKKGVAAIKGSSTTDTSPADFDVIIIGAGISGIGAAYRIAQRNPGLRYVILERRAQIGGTWDLFRYPGVRCDTSTYTLCFPWEPWTKTEAIADGDQIREYITAAAHKHKIDRHIRFNTHIRSADWDSATHTWTVRADSAAETPTIYRARFLFFGTGYYDYDEGYAPGFPGDEQFSGTIVHPQHWPADLDYTGQTIVVIGSGATAVTMVPSLAMRAAKVTMLQRSPSYLLSLPKVDPGAALARRMLPSRLAHTLTRLRIAVVEVLLWELSRRRPGLVKKILRKAAIDQLPDGYDVDTHFTPRYNPWDQRICIVPNNEFYQAVREGGVGIATGDIDHFDATGIALKSGEHLNADIVVTATGMNMLALGGIAVSIDGTEIKPQERYMYKAQMLEDVPNLAWCIGYAGLSWTLRADMTARSIAKLLAYMNSRQYTSAYPHRGSGIMPGRPLLDLTSGYVTRSAHALPMSGNKRPWKVGQNYLVDAIAHRFSGIGRAMVFGTA</sequence>
<evidence type="ECO:0000313" key="10">
    <source>
        <dbReference type="Proteomes" id="UP000245060"/>
    </source>
</evidence>
<comment type="caution">
    <text evidence="9">The sequence shown here is derived from an EMBL/GenBank/DDBJ whole genome shotgun (WGS) entry which is preliminary data.</text>
</comment>
<dbReference type="PANTHER" id="PTHR43872:SF1">
    <property type="entry name" value="MONOOXYGENASE, PUTATIVE (AFU_ORTHOLOGUE AFUA_8G02570)-RELATED"/>
    <property type="match status" value="1"/>
</dbReference>
<dbReference type="PANTHER" id="PTHR43872">
    <property type="entry name" value="MONOOXYGENASE, PUTATIVE (AFU_ORTHOLOGUE AFUA_8G02570)-RELATED"/>
    <property type="match status" value="1"/>
</dbReference>
<keyword evidence="6" id="KW-0560">Oxidoreductase</keyword>
<dbReference type="GO" id="GO:0004497">
    <property type="term" value="F:monooxygenase activity"/>
    <property type="evidence" value="ECO:0007669"/>
    <property type="project" value="UniProtKB-KW"/>
</dbReference>
<reference evidence="9" key="4">
    <citation type="submission" date="2022-04" db="EMBL/GenBank/DDBJ databases">
        <authorList>
            <person name="Komine T."/>
            <person name="Fukano H."/>
            <person name="Wada S."/>
        </authorList>
    </citation>
    <scope>NUCLEOTIDE SEQUENCE</scope>
    <source>
        <strain evidence="9">NJB18185</strain>
    </source>
</reference>
<dbReference type="SUPFAM" id="SSF51905">
    <property type="entry name" value="FAD/NAD(P)-binding domain"/>
    <property type="match status" value="1"/>
</dbReference>
<evidence type="ECO:0000313" key="8">
    <source>
        <dbReference type="EMBL" id="GBG38410.1"/>
    </source>
</evidence>
<dbReference type="InterPro" id="IPR051820">
    <property type="entry name" value="FAD-binding_MO"/>
</dbReference>
<dbReference type="EMBL" id="BQYH01000005">
    <property type="protein sequence ID" value="GKU70659.1"/>
    <property type="molecule type" value="Genomic_DNA"/>
</dbReference>
<dbReference type="Proteomes" id="UP000245060">
    <property type="component" value="Unassembled WGS sequence"/>
</dbReference>
<keyword evidence="4" id="KW-0274">FAD</keyword>
<name>A0AA37PIQ8_9MYCO</name>
<reference evidence="8" key="1">
    <citation type="journal article" date="2018" name="Genome Announc.">
        <title>Draft Genome Sequence of Mycobacterium montefiorense Isolated from Japanese Black Salamander (Hynobius nigrescens).</title>
        <authorList>
            <person name="Fukano H."/>
            <person name="Yoshida M."/>
            <person name="Shimizu A."/>
            <person name="Iwao H."/>
            <person name="Katayama Y."/>
            <person name="Omatsu T."/>
            <person name="Mizutani T."/>
            <person name="Kurata O."/>
            <person name="Wada S."/>
            <person name="Hoshino Y."/>
        </authorList>
    </citation>
    <scope>NUCLEOTIDE SEQUENCE</scope>
    <source>
        <strain evidence="8">BS</strain>
    </source>
</reference>
<dbReference type="Pfam" id="PF13738">
    <property type="entry name" value="Pyr_redox_3"/>
    <property type="match status" value="1"/>
</dbReference>
<evidence type="ECO:0000256" key="2">
    <source>
        <dbReference type="ARBA" id="ARBA00010139"/>
    </source>
</evidence>
<proteinExistence type="inferred from homology"/>
<comment type="similarity">
    <text evidence="2">Belongs to the FAD-binding monooxygenase family.</text>
</comment>
<dbReference type="EMBL" id="BFCH01000018">
    <property type="protein sequence ID" value="GBG38410.1"/>
    <property type="molecule type" value="Genomic_DNA"/>
</dbReference>
<keyword evidence="3" id="KW-0285">Flavoprotein</keyword>
<keyword evidence="5" id="KW-0521">NADP</keyword>
<protein>
    <submittedName>
        <fullName evidence="9">Monooxygenase</fullName>
    </submittedName>
</protein>
<keyword evidence="10" id="KW-1185">Reference proteome</keyword>
<evidence type="ECO:0000256" key="3">
    <source>
        <dbReference type="ARBA" id="ARBA00022630"/>
    </source>
</evidence>
<evidence type="ECO:0000256" key="6">
    <source>
        <dbReference type="ARBA" id="ARBA00023002"/>
    </source>
</evidence>
<comment type="cofactor">
    <cofactor evidence="1">
        <name>FAD</name>
        <dbReference type="ChEBI" id="CHEBI:57692"/>
    </cofactor>
</comment>
<reference evidence="10" key="2">
    <citation type="submission" date="2018-04" db="EMBL/GenBank/DDBJ databases">
        <title>Draft genome sequence of Mycobacterium montefiorense isolated from Japanese black salamander.</title>
        <authorList>
            <person name="Fukano H."/>
            <person name="Yoshida M."/>
            <person name="Shimizu A."/>
            <person name="Iwao H."/>
            <person name="Kurata O."/>
            <person name="Katayama Y."/>
            <person name="Omatsu T."/>
            <person name="Mizutani T."/>
            <person name="Wada S."/>
            <person name="Hoshino Y."/>
        </authorList>
    </citation>
    <scope>NUCLEOTIDE SEQUENCE [LARGE SCALE GENOMIC DNA]</scope>
    <source>
        <strain evidence="10">BS</strain>
    </source>
</reference>